<comment type="subcellular location">
    <subcellularLocation>
        <location evidence="1">Membrane</location>
        <topology evidence="1">Multi-pass membrane protein</topology>
    </subcellularLocation>
</comment>
<dbReference type="InterPro" id="IPR003834">
    <property type="entry name" value="Cyt_c_assmbl_TM_dom"/>
</dbReference>
<keyword evidence="4 6" id="KW-1133">Transmembrane helix</keyword>
<name>A0A1I1IMW5_NATHA</name>
<gene>
    <name evidence="8" type="ORF">SAMN05444422_107117</name>
</gene>
<evidence type="ECO:0000256" key="1">
    <source>
        <dbReference type="ARBA" id="ARBA00004141"/>
    </source>
</evidence>
<accession>A0A1I1IMW5</accession>
<keyword evidence="9" id="KW-1185">Reference proteome</keyword>
<feature type="transmembrane region" description="Helical" evidence="6">
    <location>
        <begin position="158"/>
        <end position="176"/>
    </location>
</feature>
<dbReference type="EMBL" id="FOKW01000007">
    <property type="protein sequence ID" value="SFC34580.1"/>
    <property type="molecule type" value="Genomic_DNA"/>
</dbReference>
<evidence type="ECO:0000256" key="3">
    <source>
        <dbReference type="ARBA" id="ARBA00022692"/>
    </source>
</evidence>
<feature type="transmembrane region" description="Helical" evidence="6">
    <location>
        <begin position="6"/>
        <end position="26"/>
    </location>
</feature>
<dbReference type="AlphaFoldDB" id="A0A1I1IMW5"/>
<dbReference type="GeneID" id="30922108"/>
<sequence>MELPTLSVVLLAGAATILTPCCLPLLPPLLSGSVGHRLRPVAIVSGSLLSFILLGVLVGTLGSFSPETLRAPAFLAIVAFGAVMVDDDLHGIYSRYASRLSSTATERVAALDEQRHPLASAFSLGLLLGVIWLPCVGPVLGAVLAYAATTGAALESGAFLFVYGVGFAIPLLGVAYGGKIAGRSIADYLGVLGRRDVVRRAVGVVLLVTGVALLFEADRVFLSALY</sequence>
<keyword evidence="3 6" id="KW-0812">Transmembrane</keyword>
<evidence type="ECO:0000256" key="6">
    <source>
        <dbReference type="SAM" id="Phobius"/>
    </source>
</evidence>
<dbReference type="Pfam" id="PF02683">
    <property type="entry name" value="DsbD_TM"/>
    <property type="match status" value="1"/>
</dbReference>
<feature type="transmembrane region" description="Helical" evidence="6">
    <location>
        <begin position="124"/>
        <end position="146"/>
    </location>
</feature>
<dbReference type="Proteomes" id="UP000199161">
    <property type="component" value="Unassembled WGS sequence"/>
</dbReference>
<evidence type="ECO:0000259" key="7">
    <source>
        <dbReference type="Pfam" id="PF02683"/>
    </source>
</evidence>
<dbReference type="InterPro" id="IPR051790">
    <property type="entry name" value="Cytochrome_c-biogenesis_DsbD"/>
</dbReference>
<dbReference type="PANTHER" id="PTHR31272">
    <property type="entry name" value="CYTOCHROME C-TYPE BIOGENESIS PROTEIN HI_1454-RELATED"/>
    <property type="match status" value="1"/>
</dbReference>
<evidence type="ECO:0000313" key="9">
    <source>
        <dbReference type="Proteomes" id="UP000199161"/>
    </source>
</evidence>
<dbReference type="OrthoDB" id="115386at2157"/>
<protein>
    <submittedName>
        <fullName evidence="8">Cytochrome C biogenesis protein transmembrane region</fullName>
    </submittedName>
</protein>
<evidence type="ECO:0000256" key="2">
    <source>
        <dbReference type="ARBA" id="ARBA00006143"/>
    </source>
</evidence>
<dbReference type="RefSeq" id="WP_029601656.1">
    <property type="nucleotide sequence ID" value="NZ_FOKW01000007.1"/>
</dbReference>
<comment type="similarity">
    <text evidence="2">Belongs to the DsbD family.</text>
</comment>
<organism evidence="8 9">
    <name type="scientific">Natronobacterium haloterrestre</name>
    <name type="common">Halobiforma haloterrestris</name>
    <dbReference type="NCBI Taxonomy" id="148448"/>
    <lineage>
        <taxon>Archaea</taxon>
        <taxon>Methanobacteriati</taxon>
        <taxon>Methanobacteriota</taxon>
        <taxon>Stenosarchaea group</taxon>
        <taxon>Halobacteria</taxon>
        <taxon>Halobacteriales</taxon>
        <taxon>Natrialbaceae</taxon>
        <taxon>Natronobacterium</taxon>
    </lineage>
</organism>
<keyword evidence="5 6" id="KW-0472">Membrane</keyword>
<evidence type="ECO:0000313" key="8">
    <source>
        <dbReference type="EMBL" id="SFC34580.1"/>
    </source>
</evidence>
<reference evidence="9" key="1">
    <citation type="submission" date="2016-10" db="EMBL/GenBank/DDBJ databases">
        <authorList>
            <person name="Varghese N."/>
            <person name="Submissions S."/>
        </authorList>
    </citation>
    <scope>NUCLEOTIDE SEQUENCE [LARGE SCALE GENOMIC DNA]</scope>
    <source>
        <strain evidence="9">DSM 13078</strain>
    </source>
</reference>
<proteinExistence type="inferred from homology"/>
<feature type="transmembrane region" description="Helical" evidence="6">
    <location>
        <begin position="197"/>
        <end position="215"/>
    </location>
</feature>
<dbReference type="PANTHER" id="PTHR31272:SF9">
    <property type="entry name" value="BLL1027 PROTEIN"/>
    <property type="match status" value="1"/>
</dbReference>
<feature type="domain" description="Cytochrome C biogenesis protein transmembrane" evidence="7">
    <location>
        <begin position="5"/>
        <end position="213"/>
    </location>
</feature>
<feature type="transmembrane region" description="Helical" evidence="6">
    <location>
        <begin position="38"/>
        <end position="62"/>
    </location>
</feature>
<dbReference type="GO" id="GO:0017004">
    <property type="term" value="P:cytochrome complex assembly"/>
    <property type="evidence" value="ECO:0007669"/>
    <property type="project" value="InterPro"/>
</dbReference>
<evidence type="ECO:0000256" key="5">
    <source>
        <dbReference type="ARBA" id="ARBA00023136"/>
    </source>
</evidence>
<dbReference type="GO" id="GO:0016020">
    <property type="term" value="C:membrane"/>
    <property type="evidence" value="ECO:0007669"/>
    <property type="project" value="UniProtKB-SubCell"/>
</dbReference>
<evidence type="ECO:0000256" key="4">
    <source>
        <dbReference type="ARBA" id="ARBA00022989"/>
    </source>
</evidence>